<evidence type="ECO:0000313" key="8">
    <source>
        <dbReference type="EMBL" id="CAG8475246.1"/>
    </source>
</evidence>
<dbReference type="PANTHER" id="PTHR19854">
    <property type="entry name" value="TRANSDUCIN BETA-LIKE 3"/>
    <property type="match status" value="1"/>
</dbReference>
<dbReference type="PROSITE" id="PS50082">
    <property type="entry name" value="WD_REPEATS_2"/>
    <property type="match status" value="10"/>
</dbReference>
<dbReference type="PRINTS" id="PR00320">
    <property type="entry name" value="GPROTEINBRPT"/>
</dbReference>
<dbReference type="GO" id="GO:0016705">
    <property type="term" value="F:oxidoreductase activity, acting on paired donors, with incorporation or reduction of molecular oxygen"/>
    <property type="evidence" value="ECO:0007669"/>
    <property type="project" value="InterPro"/>
</dbReference>
<dbReference type="InterPro" id="IPR020472">
    <property type="entry name" value="WD40_PAC1"/>
</dbReference>
<evidence type="ECO:0000256" key="6">
    <source>
        <dbReference type="PROSITE-ProRule" id="PRU00221"/>
    </source>
</evidence>
<keyword evidence="2 6" id="KW-0853">WD repeat</keyword>
<dbReference type="PROSITE" id="PS00678">
    <property type="entry name" value="WD_REPEATS_1"/>
    <property type="match status" value="3"/>
</dbReference>
<dbReference type="GO" id="GO:0000472">
    <property type="term" value="P:endonucleolytic cleavage to generate mature 5'-end of SSU-rRNA from (SSU-rRNA, 5.8S rRNA, LSU-rRNA)"/>
    <property type="evidence" value="ECO:0007669"/>
    <property type="project" value="TreeGrafter"/>
</dbReference>
<keyword evidence="4" id="KW-0539">Nucleus</keyword>
<accession>A0A9N8W5T7</accession>
<evidence type="ECO:0000256" key="5">
    <source>
        <dbReference type="PIRSR" id="PIRSR602401-1"/>
    </source>
</evidence>
<keyword evidence="5" id="KW-0349">Heme</keyword>
<evidence type="ECO:0000256" key="3">
    <source>
        <dbReference type="ARBA" id="ARBA00022737"/>
    </source>
</evidence>
<comment type="subcellular location">
    <subcellularLocation>
        <location evidence="1">Nucleus</location>
        <location evidence="1">Nucleolus</location>
    </subcellularLocation>
</comment>
<dbReference type="CDD" id="cd00200">
    <property type="entry name" value="WD40"/>
    <property type="match status" value="2"/>
</dbReference>
<feature type="repeat" description="WD" evidence="6">
    <location>
        <begin position="558"/>
        <end position="599"/>
    </location>
</feature>
<keyword evidence="9" id="KW-1185">Reference proteome</keyword>
<dbReference type="GO" id="GO:0032040">
    <property type="term" value="C:small-subunit processome"/>
    <property type="evidence" value="ECO:0007669"/>
    <property type="project" value="InterPro"/>
</dbReference>
<dbReference type="GO" id="GO:0005506">
    <property type="term" value="F:iron ion binding"/>
    <property type="evidence" value="ECO:0007669"/>
    <property type="project" value="InterPro"/>
</dbReference>
<gene>
    <name evidence="8" type="ORF">FMOSSE_LOCUS2721</name>
</gene>
<dbReference type="Pfam" id="PF00400">
    <property type="entry name" value="WD40"/>
    <property type="match status" value="10"/>
</dbReference>
<dbReference type="PANTHER" id="PTHR19854:SF15">
    <property type="entry name" value="TRANSDUCIN BETA-LIKE PROTEIN 3"/>
    <property type="match status" value="1"/>
</dbReference>
<dbReference type="Gene3D" id="1.10.630.10">
    <property type="entry name" value="Cytochrome P450"/>
    <property type="match status" value="1"/>
</dbReference>
<dbReference type="SUPFAM" id="SSF48264">
    <property type="entry name" value="Cytochrome P450"/>
    <property type="match status" value="1"/>
</dbReference>
<organism evidence="8 9">
    <name type="scientific">Funneliformis mosseae</name>
    <name type="common">Endomycorrhizal fungus</name>
    <name type="synonym">Glomus mosseae</name>
    <dbReference type="NCBI Taxonomy" id="27381"/>
    <lineage>
        <taxon>Eukaryota</taxon>
        <taxon>Fungi</taxon>
        <taxon>Fungi incertae sedis</taxon>
        <taxon>Mucoromycota</taxon>
        <taxon>Glomeromycotina</taxon>
        <taxon>Glomeromycetes</taxon>
        <taxon>Glomerales</taxon>
        <taxon>Glomeraceae</taxon>
        <taxon>Funneliformis</taxon>
    </lineage>
</organism>
<dbReference type="Pfam" id="PF00067">
    <property type="entry name" value="p450"/>
    <property type="match status" value="1"/>
</dbReference>
<feature type="repeat" description="WD" evidence="6">
    <location>
        <begin position="516"/>
        <end position="557"/>
    </location>
</feature>
<dbReference type="InterPro" id="IPR001128">
    <property type="entry name" value="Cyt_P450"/>
</dbReference>
<dbReference type="GO" id="GO:0034511">
    <property type="term" value="F:U3 snoRNA binding"/>
    <property type="evidence" value="ECO:0007669"/>
    <property type="project" value="TreeGrafter"/>
</dbReference>
<dbReference type="Pfam" id="PF08625">
    <property type="entry name" value="Utp13"/>
    <property type="match status" value="1"/>
</dbReference>
<dbReference type="InterPro" id="IPR001680">
    <property type="entry name" value="WD40_rpt"/>
</dbReference>
<feature type="repeat" description="WD" evidence="6">
    <location>
        <begin position="600"/>
        <end position="641"/>
    </location>
</feature>
<evidence type="ECO:0000256" key="4">
    <source>
        <dbReference type="ARBA" id="ARBA00023242"/>
    </source>
</evidence>
<evidence type="ECO:0000313" key="9">
    <source>
        <dbReference type="Proteomes" id="UP000789375"/>
    </source>
</evidence>
<comment type="cofactor">
    <cofactor evidence="5">
        <name>heme</name>
        <dbReference type="ChEBI" id="CHEBI:30413"/>
    </cofactor>
</comment>
<feature type="domain" description="U3 small nucleolar RNA-associated protein 13 C-terminal" evidence="7">
    <location>
        <begin position="695"/>
        <end position="836"/>
    </location>
</feature>
<feature type="repeat" description="WD" evidence="6">
    <location>
        <begin position="642"/>
        <end position="683"/>
    </location>
</feature>
<comment type="caution">
    <text evidence="8">The sequence shown here is derived from an EMBL/GenBank/DDBJ whole genome shotgun (WGS) entry which is preliminary data.</text>
</comment>
<feature type="repeat" description="WD" evidence="6">
    <location>
        <begin position="116"/>
        <end position="157"/>
    </location>
</feature>
<feature type="repeat" description="WD" evidence="6">
    <location>
        <begin position="200"/>
        <end position="243"/>
    </location>
</feature>
<dbReference type="PRINTS" id="PR00463">
    <property type="entry name" value="EP450I"/>
</dbReference>
<keyword evidence="5" id="KW-0479">Metal-binding</keyword>
<evidence type="ECO:0000256" key="1">
    <source>
        <dbReference type="ARBA" id="ARBA00004604"/>
    </source>
</evidence>
<proteinExistence type="predicted"/>
<evidence type="ECO:0000259" key="7">
    <source>
        <dbReference type="Pfam" id="PF08625"/>
    </source>
</evidence>
<feature type="binding site" description="axial binding residue" evidence="5">
    <location>
        <position position="70"/>
    </location>
    <ligand>
        <name>heme</name>
        <dbReference type="ChEBI" id="CHEBI:30413"/>
    </ligand>
    <ligandPart>
        <name>Fe</name>
        <dbReference type="ChEBI" id="CHEBI:18248"/>
    </ligandPart>
</feature>
<dbReference type="SUPFAM" id="SSF50978">
    <property type="entry name" value="WD40 repeat-like"/>
    <property type="match status" value="2"/>
</dbReference>
<dbReference type="GO" id="GO:0000480">
    <property type="term" value="P:endonucleolytic cleavage in 5'-ETS of tricistronic rRNA transcript (SSU-rRNA, 5.8S rRNA, LSU-rRNA)"/>
    <property type="evidence" value="ECO:0007669"/>
    <property type="project" value="TreeGrafter"/>
</dbReference>
<dbReference type="InterPro" id="IPR036322">
    <property type="entry name" value="WD40_repeat_dom_sf"/>
</dbReference>
<dbReference type="GO" id="GO:0004497">
    <property type="term" value="F:monooxygenase activity"/>
    <property type="evidence" value="ECO:0007669"/>
    <property type="project" value="InterPro"/>
</dbReference>
<name>A0A9N8W5T7_FUNMO</name>
<dbReference type="PROSITE" id="PS50294">
    <property type="entry name" value="WD_REPEATS_REGION"/>
    <property type="match status" value="9"/>
</dbReference>
<dbReference type="Proteomes" id="UP000789375">
    <property type="component" value="Unassembled WGS sequence"/>
</dbReference>
<keyword evidence="5" id="KW-0408">Iron</keyword>
<dbReference type="InterPro" id="IPR002401">
    <property type="entry name" value="Cyt_P450_E_grp-I"/>
</dbReference>
<evidence type="ECO:0000256" key="2">
    <source>
        <dbReference type="ARBA" id="ARBA00022574"/>
    </source>
</evidence>
<keyword evidence="3" id="KW-0677">Repeat</keyword>
<feature type="repeat" description="WD" evidence="6">
    <location>
        <begin position="462"/>
        <end position="504"/>
    </location>
</feature>
<feature type="repeat" description="WD" evidence="6">
    <location>
        <begin position="158"/>
        <end position="199"/>
    </location>
</feature>
<dbReference type="AlphaFoldDB" id="A0A9N8W5T7"/>
<reference evidence="8" key="1">
    <citation type="submission" date="2021-06" db="EMBL/GenBank/DDBJ databases">
        <authorList>
            <person name="Kallberg Y."/>
            <person name="Tangrot J."/>
            <person name="Rosling A."/>
        </authorList>
    </citation>
    <scope>NUCLEOTIDE SEQUENCE</scope>
    <source>
        <strain evidence="8">87-6 pot B 2015</strain>
    </source>
</reference>
<sequence length="849" mass="95227">MSIKDDMIQRHRFSAETQINVNVPAIHMHPAHWKDPEKFDPSRFLNQGVPGGNKISKNSLLIFGGGPRMCPVTRTIESLFTGGKAAITPDEQYLITTIGEDIDVTEIQNGKRLFRLSGDTEIITTFAITPDGKYLISSSRSLTVKIWDLETGKCIRSFKAHEAPIIVIDVDGTSTLVATGSADSTVKVWDIEGGFCTHNFRGHGGIISSLKFWKENYGWMLISGSDDCNIRIWDLSKRSCVAVLKSHVSMVRGLDVTNDGKYLLSGSRDKVVNIWDLNKKKLVKTFPVYETVETVGILEPNTIISEIENNCGKELFYTGGDKAQDPEKNTNYGISEIIYLRKSDYLTAVTTDHNILFYNISSGLRRIKQIIGHNDEIIDLVYVGPEESLLAIATNTEQIRLLNVDSFDNSIIYGHKDIVICLSKSFDGRFLMSGSKDNTARLWKINIEANEAEEIVKPCGICIGHTGSIGTVALPNKSLKFCITGSLDRTVKYWDLSKTDLSKCDEEYRPKSLYTHQAHEKDINSISISQNDKMFASGSQDKTIKIWSVADGKLLGTCIGHKRGVWCVQFSPVEPNIVSSSGDKTIKIWSINDFSCLKTFEGHTNTVLKVSFLTSGLQLISSGSDGLVKLWNCKSNECVTTLDNHTEKIWSLTVRKDERFIASGGGDSLINIWQDCTAEEMETRVKEEEELILKEQELSNYLLKKDYKNAIMLAISLNQPFKLLKLFTEVLNSRAEGDDSITGSESTDEIIATLSKENLEQLLKYIRDWNTNAKNYHTTQTILYAILKSFSSQDVLKINGIKDILDGMVSYTERHYQRLDKLITDSYIIDYSLHSMDLLDPLGQNQMED</sequence>
<dbReference type="GO" id="GO:0030686">
    <property type="term" value="C:90S preribosome"/>
    <property type="evidence" value="ECO:0007669"/>
    <property type="project" value="TreeGrafter"/>
</dbReference>
<dbReference type="InterPro" id="IPR013934">
    <property type="entry name" value="Utp13_C"/>
</dbReference>
<dbReference type="InterPro" id="IPR019775">
    <property type="entry name" value="WD40_repeat_CS"/>
</dbReference>
<dbReference type="GO" id="GO:0020037">
    <property type="term" value="F:heme binding"/>
    <property type="evidence" value="ECO:0007669"/>
    <property type="project" value="InterPro"/>
</dbReference>
<feature type="repeat" description="WD" evidence="6">
    <location>
        <begin position="412"/>
        <end position="446"/>
    </location>
</feature>
<dbReference type="InterPro" id="IPR015943">
    <property type="entry name" value="WD40/YVTN_repeat-like_dom_sf"/>
</dbReference>
<dbReference type="InterPro" id="IPR036396">
    <property type="entry name" value="Cyt_P450_sf"/>
</dbReference>
<dbReference type="Gene3D" id="2.130.10.10">
    <property type="entry name" value="YVTN repeat-like/Quinoprotein amine dehydrogenase"/>
    <property type="match status" value="4"/>
</dbReference>
<feature type="repeat" description="WD" evidence="6">
    <location>
        <begin position="244"/>
        <end position="285"/>
    </location>
</feature>
<protein>
    <submittedName>
        <fullName evidence="8">11053_t:CDS:1</fullName>
    </submittedName>
</protein>
<dbReference type="EMBL" id="CAJVPP010000369">
    <property type="protein sequence ID" value="CAG8475246.1"/>
    <property type="molecule type" value="Genomic_DNA"/>
</dbReference>
<dbReference type="SMART" id="SM00320">
    <property type="entry name" value="WD40"/>
    <property type="match status" value="11"/>
</dbReference>